<dbReference type="RefSeq" id="WP_183064463.1">
    <property type="nucleotide sequence ID" value="NZ_CP102514.1"/>
</dbReference>
<gene>
    <name evidence="1" type="ORF">NRK68_30875</name>
</gene>
<reference evidence="1" key="1">
    <citation type="submission" date="2022-08" db="EMBL/GenBank/DDBJ databases">
        <authorList>
            <person name="Tian L."/>
        </authorList>
    </citation>
    <scope>NUCLEOTIDE SEQUENCE</scope>
    <source>
        <strain evidence="1">CM253</strain>
    </source>
</reference>
<evidence type="ECO:0000313" key="2">
    <source>
        <dbReference type="Proteomes" id="UP001057738"/>
    </source>
</evidence>
<sequence>MGDQNEEIAADRVLSVAEGVEIKQRIAAQRSLKRWRWMGNYGDPFQAAAVANEDPPCLSGEVMFTFNGNLVPAWMFY</sequence>
<accession>A0ABY5Q5W6</accession>
<keyword evidence="2" id="KW-1185">Reference proteome</keyword>
<dbReference type="Proteomes" id="UP001057738">
    <property type="component" value="Chromosome"/>
</dbReference>
<dbReference type="GeneID" id="95577931"/>
<proteinExistence type="predicted"/>
<organism evidence="1 2">
    <name type="scientific">Streptomyces yangpuensis</name>
    <dbReference type="NCBI Taxonomy" id="1648182"/>
    <lineage>
        <taxon>Bacteria</taxon>
        <taxon>Bacillati</taxon>
        <taxon>Actinomycetota</taxon>
        <taxon>Actinomycetes</taxon>
        <taxon>Kitasatosporales</taxon>
        <taxon>Streptomycetaceae</taxon>
        <taxon>Streptomyces</taxon>
    </lineage>
</organism>
<evidence type="ECO:0000313" key="1">
    <source>
        <dbReference type="EMBL" id="UUY51248.1"/>
    </source>
</evidence>
<protein>
    <submittedName>
        <fullName evidence="1">Uncharacterized protein</fullName>
    </submittedName>
</protein>
<dbReference type="EMBL" id="CP102514">
    <property type="protein sequence ID" value="UUY51248.1"/>
    <property type="molecule type" value="Genomic_DNA"/>
</dbReference>
<name>A0ABY5Q5W6_9ACTN</name>